<dbReference type="FunFam" id="1.10.45.10:FF:000001">
    <property type="entry name" value="D-lactate dehydrogenase mitochondrial"/>
    <property type="match status" value="1"/>
</dbReference>
<dbReference type="Gene3D" id="3.30.70.2740">
    <property type="match status" value="1"/>
</dbReference>
<dbReference type="GO" id="GO:0071949">
    <property type="term" value="F:FAD binding"/>
    <property type="evidence" value="ECO:0007669"/>
    <property type="project" value="InterPro"/>
</dbReference>
<dbReference type="SUPFAM" id="SSF56176">
    <property type="entry name" value="FAD-binding/transporter-associated domain-like"/>
    <property type="match status" value="1"/>
</dbReference>
<dbReference type="STRING" id="585530.HMPREF0183_1175"/>
<dbReference type="Pfam" id="PF01565">
    <property type="entry name" value="FAD_binding_4"/>
    <property type="match status" value="1"/>
</dbReference>
<dbReference type="EMBL" id="ADNU01000036">
    <property type="protein sequence ID" value="EFG47533.1"/>
    <property type="molecule type" value="Genomic_DNA"/>
</dbReference>
<dbReference type="Pfam" id="PF02913">
    <property type="entry name" value="FAD-oxidase_C"/>
    <property type="match status" value="1"/>
</dbReference>
<dbReference type="InterPro" id="IPR006094">
    <property type="entry name" value="Oxid_FAD_bind_N"/>
</dbReference>
<reference evidence="6 7" key="1">
    <citation type="submission" date="2010-04" db="EMBL/GenBank/DDBJ databases">
        <authorList>
            <person name="Qin X."/>
            <person name="Bachman B."/>
            <person name="Battles P."/>
            <person name="Bell A."/>
            <person name="Bess C."/>
            <person name="Bickham C."/>
            <person name="Chaboub L."/>
            <person name="Chen D."/>
            <person name="Coyle M."/>
            <person name="Deiros D.R."/>
            <person name="Dinh H."/>
            <person name="Forbes L."/>
            <person name="Fowler G."/>
            <person name="Francisco L."/>
            <person name="Fu Q."/>
            <person name="Gubbala S."/>
            <person name="Hale W."/>
            <person name="Han Y."/>
            <person name="Hemphill L."/>
            <person name="Highlander S.K."/>
            <person name="Hirani K."/>
            <person name="Hogues M."/>
            <person name="Jackson L."/>
            <person name="Jakkamsetti A."/>
            <person name="Javaid M."/>
            <person name="Jiang H."/>
            <person name="Korchina V."/>
            <person name="Kovar C."/>
            <person name="Lara F."/>
            <person name="Lee S."/>
            <person name="Mata R."/>
            <person name="Mathew T."/>
            <person name="Moen C."/>
            <person name="Morales K."/>
            <person name="Munidasa M."/>
            <person name="Nazareth L."/>
            <person name="Ngo R."/>
            <person name="Nguyen L."/>
            <person name="Okwuonu G."/>
            <person name="Ongeri F."/>
            <person name="Patil S."/>
            <person name="Petrosino J."/>
            <person name="Pham C."/>
            <person name="Pham P."/>
            <person name="Pu L.-L."/>
            <person name="Puazo M."/>
            <person name="Raj R."/>
            <person name="Reid J."/>
            <person name="Rouhana J."/>
            <person name="Saada N."/>
            <person name="Shang Y."/>
            <person name="Simmons D."/>
            <person name="Thornton R."/>
            <person name="Warren J."/>
            <person name="Weissenberger G."/>
            <person name="Zhang J."/>
            <person name="Zhang L."/>
            <person name="Zhou C."/>
            <person name="Zhu D."/>
            <person name="Muzny D."/>
            <person name="Worley K."/>
            <person name="Gibbs R."/>
        </authorList>
    </citation>
    <scope>NUCLEOTIDE SEQUENCE [LARGE SCALE GENOMIC DNA]</scope>
    <source>
        <strain evidence="6 7">ATCC 49030</strain>
    </source>
</reference>
<organism evidence="6 7">
    <name type="scientific">Brevibacterium mcbrellneri ATCC 49030</name>
    <dbReference type="NCBI Taxonomy" id="585530"/>
    <lineage>
        <taxon>Bacteria</taxon>
        <taxon>Bacillati</taxon>
        <taxon>Actinomycetota</taxon>
        <taxon>Actinomycetes</taxon>
        <taxon>Micrococcales</taxon>
        <taxon>Brevibacteriaceae</taxon>
        <taxon>Brevibacterium</taxon>
    </lineage>
</organism>
<feature type="domain" description="FAD-binding PCMH-type" evidence="5">
    <location>
        <begin position="46"/>
        <end position="225"/>
    </location>
</feature>
<evidence type="ECO:0000256" key="3">
    <source>
        <dbReference type="ARBA" id="ARBA00022827"/>
    </source>
</evidence>
<dbReference type="InterPro" id="IPR036318">
    <property type="entry name" value="FAD-bd_PCMH-like_sf"/>
</dbReference>
<dbReference type="eggNOG" id="COG0277">
    <property type="taxonomic scope" value="Bacteria"/>
</dbReference>
<evidence type="ECO:0000313" key="7">
    <source>
        <dbReference type="Proteomes" id="UP000005714"/>
    </source>
</evidence>
<keyword evidence="2" id="KW-0285">Flavoprotein</keyword>
<dbReference type="Proteomes" id="UP000005714">
    <property type="component" value="Unassembled WGS sequence"/>
</dbReference>
<dbReference type="PROSITE" id="PS51387">
    <property type="entry name" value="FAD_PCMH"/>
    <property type="match status" value="1"/>
</dbReference>
<proteinExistence type="predicted"/>
<evidence type="ECO:0000259" key="5">
    <source>
        <dbReference type="PROSITE" id="PS51387"/>
    </source>
</evidence>
<dbReference type="PANTHER" id="PTHR42934:SF2">
    <property type="entry name" value="GLYCOLATE OXIDASE SUBUNIT GLCD"/>
    <property type="match status" value="1"/>
</dbReference>
<dbReference type="RefSeq" id="WP_005883798.1">
    <property type="nucleotide sequence ID" value="NZ_ADNU01000036.1"/>
</dbReference>
<dbReference type="AlphaFoldDB" id="D4YML5"/>
<dbReference type="InterPro" id="IPR016164">
    <property type="entry name" value="FAD-linked_Oxase-like_C"/>
</dbReference>
<protein>
    <submittedName>
        <fullName evidence="6">Putative glycolate oxidase, subunit GlcD</fullName>
        <ecNumber evidence="6">1.1.2.4</ecNumber>
    </submittedName>
</protein>
<gene>
    <name evidence="6" type="primary">ldhd</name>
    <name evidence="6" type="ORF">HMPREF0183_1175</name>
</gene>
<dbReference type="InterPro" id="IPR016171">
    <property type="entry name" value="Vanillyl_alc_oxidase_C-sub2"/>
</dbReference>
<dbReference type="EC" id="1.1.2.4" evidence="6"/>
<dbReference type="PANTHER" id="PTHR42934">
    <property type="entry name" value="GLYCOLATE OXIDASE SUBUNIT GLCD"/>
    <property type="match status" value="1"/>
</dbReference>
<keyword evidence="4 6" id="KW-0560">Oxidoreductase</keyword>
<evidence type="ECO:0000256" key="1">
    <source>
        <dbReference type="ARBA" id="ARBA00001974"/>
    </source>
</evidence>
<dbReference type="OrthoDB" id="9811557at2"/>
<comment type="caution">
    <text evidence="6">The sequence shown here is derived from an EMBL/GenBank/DDBJ whole genome shotgun (WGS) entry which is preliminary data.</text>
</comment>
<evidence type="ECO:0000313" key="6">
    <source>
        <dbReference type="EMBL" id="EFG47533.1"/>
    </source>
</evidence>
<evidence type="ECO:0000256" key="2">
    <source>
        <dbReference type="ARBA" id="ARBA00022630"/>
    </source>
</evidence>
<dbReference type="SUPFAM" id="SSF55103">
    <property type="entry name" value="FAD-linked oxidases, C-terminal domain"/>
    <property type="match status" value="1"/>
</dbReference>
<dbReference type="InterPro" id="IPR051914">
    <property type="entry name" value="FAD-linked_OxidoTrans_Type4"/>
</dbReference>
<dbReference type="GO" id="GO:0004458">
    <property type="term" value="F:D-lactate dehydrogenase (cytochrome) activity"/>
    <property type="evidence" value="ECO:0007669"/>
    <property type="project" value="UniProtKB-EC"/>
</dbReference>
<dbReference type="Gene3D" id="3.30.465.10">
    <property type="match status" value="1"/>
</dbReference>
<name>D4YML5_9MICO</name>
<sequence length="478" mass="49899">MSNPGLPDSTGLPDLNELATQLSPNALVTDTDVIAAHSSDRALFSPVESALALVRATCVEDVQATVRFAAKHAIPIIPSGARTGLSGGINALDGCILLNVAKMNRILEVNTLDGTVTVEPGVINLDLKNHLADFNLSYPPDPGSVAISTIGGNAATNAGGMCCVKYGVTRDFVRSLKVVTADGEVTTVGRNTAKGVAGFDLAQLFIGSEGTLGVIVEVTLRTVPKLADPLTSVALFSDPVHAARTVTDYLGKGATPSLLEYMDGGTIEAVNAYQNFGLPSGAGAMLIVQSDGSGSMTRAQEDLELFQQVAQDNGATDVMYSDDPRDSESLVAARRAVAPANEKLAHSRGGGELVDDVCVPRGRLAEFFERQAQIAQKFPDILVIACGHAGDGNMHPNVIFDAGDPVSIQHAKEAFGMIMQAGLDLGGTITGEHGVGVLKAEWLARELSPSAQKMHVAIKQALDPQGIFSPGKMLSHLK</sequence>
<dbReference type="Gene3D" id="1.10.45.10">
    <property type="entry name" value="Vanillyl-alcohol Oxidase, Chain A, domain 4"/>
    <property type="match status" value="1"/>
</dbReference>
<accession>D4YML5</accession>
<keyword evidence="3" id="KW-0274">FAD</keyword>
<comment type="cofactor">
    <cofactor evidence="1">
        <name>FAD</name>
        <dbReference type="ChEBI" id="CHEBI:57692"/>
    </cofactor>
</comment>
<dbReference type="InterPro" id="IPR004113">
    <property type="entry name" value="FAD-bd_oxidored_4_C"/>
</dbReference>
<keyword evidence="7" id="KW-1185">Reference proteome</keyword>
<dbReference type="InterPro" id="IPR016169">
    <property type="entry name" value="FAD-bd_PCMH_sub2"/>
</dbReference>
<evidence type="ECO:0000256" key="4">
    <source>
        <dbReference type="ARBA" id="ARBA00023002"/>
    </source>
</evidence>
<dbReference type="InterPro" id="IPR016166">
    <property type="entry name" value="FAD-bd_PCMH"/>
</dbReference>